<reference evidence="1 2" key="1">
    <citation type="submission" date="2017-02" db="EMBL/GenBank/DDBJ databases">
        <title>Paraburkholderia sophoroidis sp. nov. and Paraburkholderia steynii sp. nov. rhizobial symbionts of the fynbos legume Hypocalyptus sophoroides.</title>
        <authorList>
            <person name="Steenkamp E.T."/>
            <person name="Beukes C.W."/>
            <person name="Van Zyl E."/>
            <person name="Avontuur J."/>
            <person name="Chan W.Y."/>
            <person name="Hassen A."/>
            <person name="Palmer M."/>
            <person name="Mthombeni L."/>
            <person name="Phalane F."/>
            <person name="Sereme K."/>
            <person name="Venter S.N."/>
        </authorList>
    </citation>
    <scope>NUCLEOTIDE SEQUENCE [LARGE SCALE GENOMIC DNA]</scope>
    <source>
        <strain evidence="1 2">HC1.1ba</strain>
    </source>
</reference>
<sequence length="107" mass="11676">MTVDVHVEIRPECLVPADEGWERPRGAEVQEVVRRIGLSGRAVARVLGLSEHGGRQIRRWISEDAPINYPAWAILCDMAGLGTIWRGKTLAASSQAHVSGSGDDCEE</sequence>
<accession>A0A4R0XQ82</accession>
<proteinExistence type="predicted"/>
<comment type="caution">
    <text evidence="1">The sequence shown here is derived from an EMBL/GenBank/DDBJ whole genome shotgun (WGS) entry which is preliminary data.</text>
</comment>
<dbReference type="EMBL" id="MWML01000009">
    <property type="protein sequence ID" value="TCG09619.1"/>
    <property type="molecule type" value="Genomic_DNA"/>
</dbReference>
<name>A0A4R0XQ82_9BURK</name>
<dbReference type="Proteomes" id="UP000294200">
    <property type="component" value="Unassembled WGS sequence"/>
</dbReference>
<evidence type="ECO:0000313" key="1">
    <source>
        <dbReference type="EMBL" id="TCG09619.1"/>
    </source>
</evidence>
<protein>
    <submittedName>
        <fullName evidence="1">Transcriptional regulator</fullName>
    </submittedName>
</protein>
<keyword evidence="2" id="KW-1185">Reference proteome</keyword>
<dbReference type="AlphaFoldDB" id="A0A4R0XQ82"/>
<organism evidence="1 2">
    <name type="scientific">Paraburkholderia steynii</name>
    <dbReference type="NCBI Taxonomy" id="1245441"/>
    <lineage>
        <taxon>Bacteria</taxon>
        <taxon>Pseudomonadati</taxon>
        <taxon>Pseudomonadota</taxon>
        <taxon>Betaproteobacteria</taxon>
        <taxon>Burkholderiales</taxon>
        <taxon>Burkholderiaceae</taxon>
        <taxon>Paraburkholderia</taxon>
    </lineage>
</organism>
<evidence type="ECO:0000313" key="2">
    <source>
        <dbReference type="Proteomes" id="UP000294200"/>
    </source>
</evidence>
<gene>
    <name evidence="1" type="ORF">BZM27_04540</name>
</gene>